<comment type="caution">
    <text evidence="2">The sequence shown here is derived from an EMBL/GenBank/DDBJ whole genome shotgun (WGS) entry which is preliminary data.</text>
</comment>
<protein>
    <submittedName>
        <fullName evidence="2">Uncharacterized protein</fullName>
    </submittedName>
</protein>
<dbReference type="Proteomes" id="UP000499080">
    <property type="component" value="Unassembled WGS sequence"/>
</dbReference>
<name>A0A4Y2FWH0_ARAVE</name>
<reference evidence="2 3" key="1">
    <citation type="journal article" date="2019" name="Sci. Rep.">
        <title>Orb-weaving spider Araneus ventricosus genome elucidates the spidroin gene catalogue.</title>
        <authorList>
            <person name="Kono N."/>
            <person name="Nakamura H."/>
            <person name="Ohtoshi R."/>
            <person name="Moran D.A.P."/>
            <person name="Shinohara A."/>
            <person name="Yoshida Y."/>
            <person name="Fujiwara M."/>
            <person name="Mori M."/>
            <person name="Tomita M."/>
            <person name="Arakawa K."/>
        </authorList>
    </citation>
    <scope>NUCLEOTIDE SEQUENCE [LARGE SCALE GENOMIC DNA]</scope>
</reference>
<keyword evidence="1" id="KW-1133">Transmembrane helix</keyword>
<proteinExistence type="predicted"/>
<feature type="transmembrane region" description="Helical" evidence="1">
    <location>
        <begin position="53"/>
        <end position="74"/>
    </location>
</feature>
<evidence type="ECO:0000256" key="1">
    <source>
        <dbReference type="SAM" id="Phobius"/>
    </source>
</evidence>
<keyword evidence="1" id="KW-0812">Transmembrane</keyword>
<dbReference type="EMBL" id="BGPR01001106">
    <property type="protein sequence ID" value="GBM45643.1"/>
    <property type="molecule type" value="Genomic_DNA"/>
</dbReference>
<gene>
    <name evidence="2" type="ORF">AVEN_204770_1</name>
</gene>
<dbReference type="AlphaFoldDB" id="A0A4Y2FWH0"/>
<organism evidence="2 3">
    <name type="scientific">Araneus ventricosus</name>
    <name type="common">Orbweaver spider</name>
    <name type="synonym">Epeira ventricosa</name>
    <dbReference type="NCBI Taxonomy" id="182803"/>
    <lineage>
        <taxon>Eukaryota</taxon>
        <taxon>Metazoa</taxon>
        <taxon>Ecdysozoa</taxon>
        <taxon>Arthropoda</taxon>
        <taxon>Chelicerata</taxon>
        <taxon>Arachnida</taxon>
        <taxon>Araneae</taxon>
        <taxon>Araneomorphae</taxon>
        <taxon>Entelegynae</taxon>
        <taxon>Araneoidea</taxon>
        <taxon>Araneidae</taxon>
        <taxon>Araneus</taxon>
    </lineage>
</organism>
<evidence type="ECO:0000313" key="2">
    <source>
        <dbReference type="EMBL" id="GBM45643.1"/>
    </source>
</evidence>
<keyword evidence="1" id="KW-0472">Membrane</keyword>
<sequence length="92" mass="10129">MSREKVPTSNTTSELSARRAACRSLDWDFSIPVVQAAGGLEKYASNGIYLANLQAFLLLYCAFLLGLVGIWHLLQKVSLPIDSKISYTGYSK</sequence>
<accession>A0A4Y2FWH0</accession>
<evidence type="ECO:0000313" key="3">
    <source>
        <dbReference type="Proteomes" id="UP000499080"/>
    </source>
</evidence>
<keyword evidence="3" id="KW-1185">Reference proteome</keyword>